<name>A0A9Q8Q205_9GAMM</name>
<dbReference type="SFLD" id="SFLDG01129">
    <property type="entry name" value="C1.5:_HAD__Beta-PGM__Phosphata"/>
    <property type="match status" value="1"/>
</dbReference>
<dbReference type="HAMAP" id="MF_00495">
    <property type="entry name" value="GPH_hydrolase_bact"/>
    <property type="match status" value="1"/>
</dbReference>
<comment type="pathway">
    <text evidence="3 11">Organic acid metabolism; glycolate biosynthesis; glycolate from 2-phosphoglycolate: step 1/1.</text>
</comment>
<dbReference type="NCBIfam" id="TIGR01509">
    <property type="entry name" value="HAD-SF-IA-v3"/>
    <property type="match status" value="1"/>
</dbReference>
<dbReference type="GeneID" id="79715663"/>
<keyword evidence="8 11" id="KW-0460">Magnesium</keyword>
<dbReference type="Gene3D" id="3.40.50.1000">
    <property type="entry name" value="HAD superfamily/HAD-like"/>
    <property type="match status" value="1"/>
</dbReference>
<evidence type="ECO:0000256" key="9">
    <source>
        <dbReference type="ARBA" id="ARBA00023214"/>
    </source>
</evidence>
<evidence type="ECO:0000256" key="4">
    <source>
        <dbReference type="ARBA" id="ARBA00006171"/>
    </source>
</evidence>
<dbReference type="AlphaFoldDB" id="A0A9Q8Q205"/>
<dbReference type="NCBIfam" id="NF009697">
    <property type="entry name" value="PRK13222.1-4"/>
    <property type="match status" value="1"/>
</dbReference>
<comment type="cofactor">
    <cofactor evidence="2 11">
        <name>Mg(2+)</name>
        <dbReference type="ChEBI" id="CHEBI:18420"/>
    </cofactor>
</comment>
<dbReference type="InterPro" id="IPR023198">
    <property type="entry name" value="PGP-like_dom2"/>
</dbReference>
<dbReference type="NCBIfam" id="TIGR01449">
    <property type="entry name" value="PGP_bact"/>
    <property type="match status" value="1"/>
</dbReference>
<evidence type="ECO:0000256" key="6">
    <source>
        <dbReference type="ARBA" id="ARBA00022723"/>
    </source>
</evidence>
<comment type="catalytic activity">
    <reaction evidence="1 11">
        <text>2-phosphoglycolate + H2O = glycolate + phosphate</text>
        <dbReference type="Rhea" id="RHEA:14369"/>
        <dbReference type="ChEBI" id="CHEBI:15377"/>
        <dbReference type="ChEBI" id="CHEBI:29805"/>
        <dbReference type="ChEBI" id="CHEBI:43474"/>
        <dbReference type="ChEBI" id="CHEBI:58033"/>
        <dbReference type="EC" id="3.1.3.18"/>
    </reaction>
</comment>
<dbReference type="InterPro" id="IPR023214">
    <property type="entry name" value="HAD_sf"/>
</dbReference>
<keyword evidence="6 11" id="KW-0479">Metal-binding</keyword>
<dbReference type="PANTHER" id="PTHR43434">
    <property type="entry name" value="PHOSPHOGLYCOLATE PHOSPHATASE"/>
    <property type="match status" value="1"/>
</dbReference>
<dbReference type="GO" id="GO:0046295">
    <property type="term" value="P:glycolate biosynthetic process"/>
    <property type="evidence" value="ECO:0007669"/>
    <property type="project" value="UniProtKB-UniRule"/>
</dbReference>
<dbReference type="SFLD" id="SFLDS00003">
    <property type="entry name" value="Haloacid_Dehalogenase"/>
    <property type="match status" value="1"/>
</dbReference>
<reference evidence="12" key="1">
    <citation type="submission" date="2022-03" db="EMBL/GenBank/DDBJ databases">
        <title>ESBL-producing Moellerella wisconsensis and Escherichia marmotae isolated from wild game meat.</title>
        <authorList>
            <person name="Biggel M."/>
        </authorList>
    </citation>
    <scope>NUCLEOTIDE SEQUENCE</scope>
    <source>
        <strain evidence="12">W51</strain>
    </source>
</reference>
<dbReference type="Pfam" id="PF13419">
    <property type="entry name" value="HAD_2"/>
    <property type="match status" value="1"/>
</dbReference>
<evidence type="ECO:0000256" key="11">
    <source>
        <dbReference type="HAMAP-Rule" id="MF_00495"/>
    </source>
</evidence>
<comment type="similarity">
    <text evidence="4 11">Belongs to the HAD-like hydrolase superfamily. CbbY/CbbZ/Gph/YieH family.</text>
</comment>
<dbReference type="InterPro" id="IPR006439">
    <property type="entry name" value="HAD-SF_hydro_IA"/>
</dbReference>
<evidence type="ECO:0000256" key="10">
    <source>
        <dbReference type="ARBA" id="ARBA00023277"/>
    </source>
</evidence>
<dbReference type="RefSeq" id="WP_047257385.1">
    <property type="nucleotide sequence ID" value="NZ_CAWMFK010000019.1"/>
</dbReference>
<dbReference type="GO" id="GO:0008967">
    <property type="term" value="F:phosphoglycolate phosphatase activity"/>
    <property type="evidence" value="ECO:0007669"/>
    <property type="project" value="UniProtKB-UniRule"/>
</dbReference>
<evidence type="ECO:0000256" key="8">
    <source>
        <dbReference type="ARBA" id="ARBA00022842"/>
    </source>
</evidence>
<evidence type="ECO:0000313" key="12">
    <source>
        <dbReference type="EMBL" id="UNH30807.1"/>
    </source>
</evidence>
<dbReference type="InterPro" id="IPR041492">
    <property type="entry name" value="HAD_2"/>
</dbReference>
<keyword evidence="10 11" id="KW-0119">Carbohydrate metabolism</keyword>
<feature type="binding site" evidence="11">
    <location>
        <position position="177"/>
    </location>
    <ligand>
        <name>Mg(2+)</name>
        <dbReference type="ChEBI" id="CHEBI:18420"/>
    </ligand>
</feature>
<dbReference type="SUPFAM" id="SSF56784">
    <property type="entry name" value="HAD-like"/>
    <property type="match status" value="1"/>
</dbReference>
<dbReference type="InterPro" id="IPR036412">
    <property type="entry name" value="HAD-like_sf"/>
</dbReference>
<dbReference type="GO" id="GO:0005829">
    <property type="term" value="C:cytosol"/>
    <property type="evidence" value="ECO:0007669"/>
    <property type="project" value="TreeGrafter"/>
</dbReference>
<comment type="subunit">
    <text evidence="11">Monomer.</text>
</comment>
<proteinExistence type="inferred from homology"/>
<dbReference type="SFLD" id="SFLDG01135">
    <property type="entry name" value="C1.5.6:_HAD__Beta-PGM__Phospha"/>
    <property type="match status" value="1"/>
</dbReference>
<dbReference type="InterPro" id="IPR050155">
    <property type="entry name" value="HAD-like_hydrolase_sf"/>
</dbReference>
<dbReference type="Proteomes" id="UP000829116">
    <property type="component" value="Chromosome"/>
</dbReference>
<dbReference type="GO" id="GO:0006281">
    <property type="term" value="P:DNA repair"/>
    <property type="evidence" value="ECO:0007669"/>
    <property type="project" value="TreeGrafter"/>
</dbReference>
<dbReference type="NCBIfam" id="TIGR01549">
    <property type="entry name" value="HAD-SF-IA-v1"/>
    <property type="match status" value="1"/>
</dbReference>
<dbReference type="EMBL" id="CP093245">
    <property type="protein sequence ID" value="UNH30807.1"/>
    <property type="molecule type" value="Genomic_DNA"/>
</dbReference>
<organism evidence="12 13">
    <name type="scientific">Moellerella wisconsensis</name>
    <dbReference type="NCBI Taxonomy" id="158849"/>
    <lineage>
        <taxon>Bacteria</taxon>
        <taxon>Pseudomonadati</taxon>
        <taxon>Pseudomonadota</taxon>
        <taxon>Gammaproteobacteria</taxon>
        <taxon>Enterobacterales</taxon>
        <taxon>Morganellaceae</taxon>
        <taxon>Moellerella</taxon>
    </lineage>
</organism>
<keyword evidence="9 11" id="KW-0868">Chloride</keyword>
<evidence type="ECO:0000256" key="2">
    <source>
        <dbReference type="ARBA" id="ARBA00001946"/>
    </source>
</evidence>
<sequence length="231" mass="24783">MTDNILKNIKAIAFDLDGTLVDSAGGLSEALDKALVEQGYPAAGKERVSIWVGNGADIMVERALKWAGAEITPELQQATRDSFDKYYAVSVTTGSKLFPKVKETLAELAKHPVPLAIVTNKPTVFIAPLLKKLAIDSYFSLVLGGDDVKQKKPHPAPLYLTMGTFGLRKEELLFVGDSRNDILAAQAAGCPCVGMTYGYNYGESIALSEPDCVLTHFSDLIATIGLSSSKN</sequence>
<dbReference type="Gene3D" id="1.10.150.240">
    <property type="entry name" value="Putative phosphatase, domain 2"/>
    <property type="match status" value="1"/>
</dbReference>
<dbReference type="EC" id="3.1.3.18" evidence="5 11"/>
<gene>
    <name evidence="12" type="ORF">MNY72_00290</name>
</gene>
<protein>
    <recommendedName>
        <fullName evidence="5 11">Phosphoglycolate phosphatase</fullName>
        <shortName evidence="11">PGP</shortName>
        <shortName evidence="11">PGPase</shortName>
        <ecNumber evidence="5 11">3.1.3.18</ecNumber>
    </recommendedName>
</protein>
<feature type="active site" description="Nucleophile" evidence="11">
    <location>
        <position position="15"/>
    </location>
</feature>
<dbReference type="CDD" id="cd16417">
    <property type="entry name" value="HAD_PGPase"/>
    <property type="match status" value="1"/>
</dbReference>
<evidence type="ECO:0000256" key="3">
    <source>
        <dbReference type="ARBA" id="ARBA00004818"/>
    </source>
</evidence>
<dbReference type="InterPro" id="IPR037512">
    <property type="entry name" value="PGPase_prok"/>
</dbReference>
<feature type="binding site" evidence="11">
    <location>
        <position position="15"/>
    </location>
    <ligand>
        <name>Mg(2+)</name>
        <dbReference type="ChEBI" id="CHEBI:18420"/>
    </ligand>
</feature>
<comment type="function">
    <text evidence="11">Specifically catalyzes the dephosphorylation of 2-phosphoglycolate. Is involved in the dissimilation of the intracellular 2-phosphoglycolate formed during the DNA repair of 3'-phosphoglycolate ends, a major class of DNA lesions induced by oxidative stress.</text>
</comment>
<comment type="cofactor">
    <cofactor evidence="11">
        <name>chloride</name>
        <dbReference type="ChEBI" id="CHEBI:17996"/>
    </cofactor>
</comment>
<dbReference type="GO" id="GO:0046872">
    <property type="term" value="F:metal ion binding"/>
    <property type="evidence" value="ECO:0007669"/>
    <property type="project" value="UniProtKB-KW"/>
</dbReference>
<dbReference type="NCBIfam" id="NF009695">
    <property type="entry name" value="PRK13222.1-2"/>
    <property type="match status" value="1"/>
</dbReference>
<evidence type="ECO:0000313" key="13">
    <source>
        <dbReference type="Proteomes" id="UP000829116"/>
    </source>
</evidence>
<keyword evidence="7 11" id="KW-0378">Hydrolase</keyword>
<dbReference type="PANTHER" id="PTHR43434:SF1">
    <property type="entry name" value="PHOSPHOGLYCOLATE PHOSPHATASE"/>
    <property type="match status" value="1"/>
</dbReference>
<evidence type="ECO:0000256" key="1">
    <source>
        <dbReference type="ARBA" id="ARBA00000830"/>
    </source>
</evidence>
<dbReference type="FunFam" id="3.40.50.1000:FF:000022">
    <property type="entry name" value="Phosphoglycolate phosphatase"/>
    <property type="match status" value="1"/>
</dbReference>
<evidence type="ECO:0000256" key="7">
    <source>
        <dbReference type="ARBA" id="ARBA00022801"/>
    </source>
</evidence>
<dbReference type="GO" id="GO:0005975">
    <property type="term" value="P:carbohydrate metabolic process"/>
    <property type="evidence" value="ECO:0007669"/>
    <property type="project" value="InterPro"/>
</dbReference>
<dbReference type="PRINTS" id="PR00413">
    <property type="entry name" value="HADHALOGNASE"/>
</dbReference>
<accession>A0A9Q8Q205</accession>
<evidence type="ECO:0000256" key="5">
    <source>
        <dbReference type="ARBA" id="ARBA00013078"/>
    </source>
</evidence>
<feature type="binding site" evidence="11">
    <location>
        <position position="17"/>
    </location>
    <ligand>
        <name>Mg(2+)</name>
        <dbReference type="ChEBI" id="CHEBI:18420"/>
    </ligand>
</feature>